<dbReference type="EMBL" id="BJHX01000001">
    <property type="protein sequence ID" value="GDY65652.1"/>
    <property type="molecule type" value="Genomic_DNA"/>
</dbReference>
<name>A0A4D4MPU6_STRAX</name>
<reference evidence="2 3" key="1">
    <citation type="submission" date="2019-04" db="EMBL/GenBank/DDBJ databases">
        <title>Draft genome sequences of Streptomyces avermitilis ATCC 31267.</title>
        <authorList>
            <person name="Komaki H."/>
            <person name="Tamura T."/>
            <person name="Hosoyama A."/>
        </authorList>
    </citation>
    <scope>NUCLEOTIDE SEQUENCE [LARGE SCALE GENOMIC DNA]</scope>
    <source>
        <strain evidence="2 3">ATCC 31267</strain>
    </source>
</reference>
<dbReference type="RefSeq" id="WP_010986897.1">
    <property type="nucleotide sequence ID" value="NZ_BAABTN010000049.1"/>
</dbReference>
<dbReference type="Proteomes" id="UP000299211">
    <property type="component" value="Unassembled WGS sequence"/>
</dbReference>
<sequence length="106" mass="11801">MTKCIHGDHEFPFEDETGAYCEEHGVTLLWNPPHFAWDDLLAEPRRLHSSAFPWLSDLTDEQAYEFLGEVIEAAQAAGTHTAFLHALDVLVGQHAPTPTLPHGVMP</sequence>
<evidence type="ECO:0000313" key="4">
    <source>
        <dbReference type="Proteomes" id="UP000302139"/>
    </source>
</evidence>
<protein>
    <submittedName>
        <fullName evidence="2">Uncharacterized protein</fullName>
    </submittedName>
</protein>
<dbReference type="Proteomes" id="UP000302139">
    <property type="component" value="Unassembled WGS sequence"/>
</dbReference>
<evidence type="ECO:0000313" key="2">
    <source>
        <dbReference type="EMBL" id="GDY74130.1"/>
    </source>
</evidence>
<comment type="caution">
    <text evidence="2">The sequence shown here is derived from an EMBL/GenBank/DDBJ whole genome shotgun (WGS) entry which is preliminary data.</text>
</comment>
<evidence type="ECO:0000313" key="3">
    <source>
        <dbReference type="Proteomes" id="UP000299211"/>
    </source>
</evidence>
<evidence type="ECO:0000313" key="1">
    <source>
        <dbReference type="EMBL" id="GDY65652.1"/>
    </source>
</evidence>
<dbReference type="AlphaFoldDB" id="A0A4D4MPU6"/>
<organism evidence="2 3">
    <name type="scientific">Streptomyces avermitilis</name>
    <dbReference type="NCBI Taxonomy" id="33903"/>
    <lineage>
        <taxon>Bacteria</taxon>
        <taxon>Bacillati</taxon>
        <taxon>Actinomycetota</taxon>
        <taxon>Actinomycetes</taxon>
        <taxon>Kitasatosporales</taxon>
        <taxon>Streptomycetaceae</taxon>
        <taxon>Streptomyces</taxon>
    </lineage>
</organism>
<accession>A0A4D4MPU6</accession>
<dbReference type="EMBL" id="BJHY01000001">
    <property type="protein sequence ID" value="GDY74130.1"/>
    <property type="molecule type" value="Genomic_DNA"/>
</dbReference>
<proteinExistence type="predicted"/>
<gene>
    <name evidence="1" type="ORF">SAV14893_050450</name>
    <name evidence="2" type="ORF">SAV31267_036150</name>
</gene>
<reference evidence="1 4" key="2">
    <citation type="submission" date="2019-04" db="EMBL/GenBank/DDBJ databases">
        <title>Draft genome sequences of Streptomyces avermitilis NBRC 14893.</title>
        <authorList>
            <person name="Komaki H."/>
            <person name="Tamura T."/>
            <person name="Hosoyama A."/>
        </authorList>
    </citation>
    <scope>NUCLEOTIDE SEQUENCE [LARGE SCALE GENOMIC DNA]</scope>
    <source>
        <strain evidence="1 4">NBRC 14893</strain>
    </source>
</reference>
<dbReference type="GeneID" id="42527458"/>